<dbReference type="EMBL" id="AGNL01003248">
    <property type="protein sequence ID" value="EJK74933.1"/>
    <property type="molecule type" value="Genomic_DNA"/>
</dbReference>
<comment type="caution">
    <text evidence="1">The sequence shown here is derived from an EMBL/GenBank/DDBJ whole genome shotgun (WGS) entry which is preliminary data.</text>
</comment>
<accession>K0T7Y9</accession>
<sequence length="194" mass="21312">MAAVAQPSGQAFCKECLDDHLNGSASWVDGKPIEGQTPSKVLDSIIFNAALQGQFEKEDADEYLKRREEMGFDPPTERERDNILGVGKATAKPSVTLSPSQIPTARNWNKNRNSVLAQAPFSREQLAVDLPGRVAWHLHFLAEVPPAVEPLPVALHVRDGPHGLEAQRLLLLVAVRAPERAEHTRVERVHVAGQ</sequence>
<name>K0T7Y9_THAOC</name>
<dbReference type="eggNOG" id="ENOG502TB35">
    <property type="taxonomic scope" value="Eukaryota"/>
</dbReference>
<feature type="non-terminal residue" evidence="1">
    <location>
        <position position="194"/>
    </location>
</feature>
<reference evidence="1 2" key="1">
    <citation type="journal article" date="2012" name="Genome Biol.">
        <title>Genome and low-iron response of an oceanic diatom adapted to chronic iron limitation.</title>
        <authorList>
            <person name="Lommer M."/>
            <person name="Specht M."/>
            <person name="Roy A.S."/>
            <person name="Kraemer L."/>
            <person name="Andreson R."/>
            <person name="Gutowska M.A."/>
            <person name="Wolf J."/>
            <person name="Bergner S.V."/>
            <person name="Schilhabel M.B."/>
            <person name="Klostermeier U.C."/>
            <person name="Beiko R.G."/>
            <person name="Rosenstiel P."/>
            <person name="Hippler M."/>
            <person name="Laroche J."/>
        </authorList>
    </citation>
    <scope>NUCLEOTIDE SEQUENCE [LARGE SCALE GENOMIC DNA]</scope>
    <source>
        <strain evidence="1 2">CCMP1005</strain>
    </source>
</reference>
<evidence type="ECO:0000313" key="2">
    <source>
        <dbReference type="Proteomes" id="UP000266841"/>
    </source>
</evidence>
<protein>
    <submittedName>
        <fullName evidence="1">Uncharacterized protein</fullName>
    </submittedName>
</protein>
<evidence type="ECO:0000313" key="1">
    <source>
        <dbReference type="EMBL" id="EJK74933.1"/>
    </source>
</evidence>
<gene>
    <name evidence="1" type="ORF">THAOC_03363</name>
</gene>
<keyword evidence="2" id="KW-1185">Reference proteome</keyword>
<dbReference type="Proteomes" id="UP000266841">
    <property type="component" value="Unassembled WGS sequence"/>
</dbReference>
<organism evidence="1 2">
    <name type="scientific">Thalassiosira oceanica</name>
    <name type="common">Marine diatom</name>
    <dbReference type="NCBI Taxonomy" id="159749"/>
    <lineage>
        <taxon>Eukaryota</taxon>
        <taxon>Sar</taxon>
        <taxon>Stramenopiles</taxon>
        <taxon>Ochrophyta</taxon>
        <taxon>Bacillariophyta</taxon>
        <taxon>Coscinodiscophyceae</taxon>
        <taxon>Thalassiosirophycidae</taxon>
        <taxon>Thalassiosirales</taxon>
        <taxon>Thalassiosiraceae</taxon>
        <taxon>Thalassiosira</taxon>
    </lineage>
</organism>
<dbReference type="AlphaFoldDB" id="K0T7Y9"/>
<proteinExistence type="predicted"/>